<dbReference type="GO" id="GO:0000175">
    <property type="term" value="F:3'-5'-RNA exonuclease activity"/>
    <property type="evidence" value="ECO:0007669"/>
    <property type="project" value="UniProtKB-UniRule"/>
</dbReference>
<feature type="binding site" evidence="6">
    <location>
        <position position="69"/>
    </location>
    <ligand>
        <name>phosphate</name>
        <dbReference type="ChEBI" id="CHEBI:43474"/>
        <note>substrate</note>
    </ligand>
</feature>
<evidence type="ECO:0000313" key="10">
    <source>
        <dbReference type="Proteomes" id="UP000031599"/>
    </source>
</evidence>
<comment type="function">
    <text evidence="6">Phosphorolytic 3'-5' exoribonuclease that plays an important role in tRNA 3'-end maturation. Removes nucleotide residues following the 3'-CCA terminus of tRNAs; can also add nucleotides to the ends of RNA molecules by using nucleoside diphosphates as substrates, but this may not be physiologically important. Probably plays a role in initiation of 16S rRNA degradation (leading to ribosome degradation) during starvation.</text>
</comment>
<organism evidence="9 10">
    <name type="scientific">Enhygromyxa salina</name>
    <dbReference type="NCBI Taxonomy" id="215803"/>
    <lineage>
        <taxon>Bacteria</taxon>
        <taxon>Pseudomonadati</taxon>
        <taxon>Myxococcota</taxon>
        <taxon>Polyangia</taxon>
        <taxon>Nannocystales</taxon>
        <taxon>Nannocystaceae</taxon>
        <taxon>Enhygromyxa</taxon>
    </lineage>
</organism>
<dbReference type="HAMAP" id="MF_00564">
    <property type="entry name" value="RNase_PH"/>
    <property type="match status" value="1"/>
</dbReference>
<keyword evidence="6" id="KW-0548">Nucleotidyltransferase</keyword>
<evidence type="ECO:0000256" key="3">
    <source>
        <dbReference type="ARBA" id="ARBA00022555"/>
    </source>
</evidence>
<dbReference type="InterPro" id="IPR036345">
    <property type="entry name" value="ExoRNase_PH_dom2_sf"/>
</dbReference>
<dbReference type="GO" id="GO:0008033">
    <property type="term" value="P:tRNA processing"/>
    <property type="evidence" value="ECO:0007669"/>
    <property type="project" value="UniProtKB-UniRule"/>
</dbReference>
<proteinExistence type="inferred from homology"/>
<evidence type="ECO:0000256" key="6">
    <source>
        <dbReference type="HAMAP-Rule" id="MF_00564"/>
    </source>
</evidence>
<evidence type="ECO:0000256" key="4">
    <source>
        <dbReference type="ARBA" id="ARBA00022694"/>
    </source>
</evidence>
<dbReference type="SUPFAM" id="SSF55666">
    <property type="entry name" value="Ribonuclease PH domain 2-like"/>
    <property type="match status" value="1"/>
</dbReference>
<accession>A0A0C1ZEB1</accession>
<dbReference type="EMBL" id="JMCC02000044">
    <property type="protein sequence ID" value="KIG16009.1"/>
    <property type="molecule type" value="Genomic_DNA"/>
</dbReference>
<evidence type="ECO:0000259" key="8">
    <source>
        <dbReference type="Pfam" id="PF03725"/>
    </source>
</evidence>
<dbReference type="PANTHER" id="PTHR11953:SF0">
    <property type="entry name" value="EXOSOME COMPLEX COMPONENT RRP41"/>
    <property type="match status" value="1"/>
</dbReference>
<evidence type="ECO:0000256" key="1">
    <source>
        <dbReference type="ARBA" id="ARBA00006678"/>
    </source>
</evidence>
<dbReference type="SUPFAM" id="SSF54211">
    <property type="entry name" value="Ribosomal protein S5 domain 2-like"/>
    <property type="match status" value="1"/>
</dbReference>
<feature type="domain" description="Exoribonuclease phosphorolytic" evidence="8">
    <location>
        <begin position="145"/>
        <end position="222"/>
    </location>
</feature>
<dbReference type="PANTHER" id="PTHR11953">
    <property type="entry name" value="EXOSOME COMPLEX COMPONENT"/>
    <property type="match status" value="1"/>
</dbReference>
<keyword evidence="2 6" id="KW-0698">rRNA processing</keyword>
<dbReference type="GO" id="GO:0009022">
    <property type="term" value="F:tRNA nucleotidyltransferase activity"/>
    <property type="evidence" value="ECO:0007669"/>
    <property type="project" value="UniProtKB-UniRule"/>
</dbReference>
<gene>
    <name evidence="6" type="primary">rph</name>
    <name evidence="9" type="ORF">DB30_05063</name>
</gene>
<keyword evidence="3 6" id="KW-0820">tRNA-binding</keyword>
<dbReference type="InterPro" id="IPR001247">
    <property type="entry name" value="ExoRNase_PH_dom1"/>
</dbReference>
<dbReference type="NCBIfam" id="TIGR01966">
    <property type="entry name" value="RNasePH"/>
    <property type="match status" value="1"/>
</dbReference>
<keyword evidence="5" id="KW-0694">RNA-binding</keyword>
<keyword evidence="6" id="KW-0808">Transferase</keyword>
<evidence type="ECO:0000256" key="2">
    <source>
        <dbReference type="ARBA" id="ARBA00022552"/>
    </source>
</evidence>
<feature type="binding site" evidence="6">
    <location>
        <begin position="111"/>
        <end position="113"/>
    </location>
    <ligand>
        <name>phosphate</name>
        <dbReference type="ChEBI" id="CHEBI:43474"/>
        <note>substrate</note>
    </ligand>
</feature>
<dbReference type="EC" id="2.7.7.56" evidence="6"/>
<comment type="caution">
    <text evidence="9">The sequence shown here is derived from an EMBL/GenBank/DDBJ whole genome shotgun (WGS) entry which is preliminary data.</text>
</comment>
<dbReference type="Pfam" id="PF03725">
    <property type="entry name" value="RNase_PH_C"/>
    <property type="match status" value="1"/>
</dbReference>
<dbReference type="Proteomes" id="UP000031599">
    <property type="component" value="Unassembled WGS sequence"/>
</dbReference>
<name>A0A0C1ZEB1_9BACT</name>
<keyword evidence="4 6" id="KW-0819">tRNA processing</keyword>
<sequence length="240" mass="24847">MRGLSLQPGFTAAALGSVLIATGATRVLCTASLEPRTPSWLARGGWITAEYAMLPGATRPRGRRDPGGRGKEIQRLIGRSLRAGVDLSQLVGPDGGLSIVCDCDVIEADGGTRTASVTGAWVALEICLRKLVASGKLSAHPGLGQVAAVSVGIVESEGAEDDPIAMLDLCYQEDSRAVVDLNVVMRGGMPDAPLGLVEVQGTGERGDFSRAQLDRMLDLAESGVAELMAAQRAALIEAGV</sequence>
<dbReference type="GO" id="GO:0000049">
    <property type="term" value="F:tRNA binding"/>
    <property type="evidence" value="ECO:0007669"/>
    <property type="project" value="UniProtKB-UniRule"/>
</dbReference>
<comment type="subunit">
    <text evidence="6">Homohexameric ring arranged as a trimer of dimers.</text>
</comment>
<dbReference type="Pfam" id="PF01138">
    <property type="entry name" value="RNase_PH"/>
    <property type="match status" value="1"/>
</dbReference>
<dbReference type="InterPro" id="IPR015847">
    <property type="entry name" value="ExoRNase_PH_dom2"/>
</dbReference>
<feature type="domain" description="Exoribonuclease phosphorolytic" evidence="7">
    <location>
        <begin position="1"/>
        <end position="126"/>
    </location>
</feature>
<dbReference type="InterPro" id="IPR050080">
    <property type="entry name" value="RNase_PH"/>
</dbReference>
<dbReference type="GO" id="GO:0006364">
    <property type="term" value="P:rRNA processing"/>
    <property type="evidence" value="ECO:0007669"/>
    <property type="project" value="UniProtKB-KW"/>
</dbReference>
<protein>
    <recommendedName>
        <fullName evidence="6">Ribonuclease PH</fullName>
        <shortName evidence="6">RNase PH</shortName>
        <ecNumber evidence="6">2.7.7.56</ecNumber>
    </recommendedName>
    <alternativeName>
        <fullName evidence="6">tRNA nucleotidyltransferase</fullName>
    </alternativeName>
</protein>
<dbReference type="AlphaFoldDB" id="A0A0C1ZEB1"/>
<dbReference type="InterPro" id="IPR002381">
    <property type="entry name" value="RNase_PH_bac-type"/>
</dbReference>
<dbReference type="Gene3D" id="3.30.230.70">
    <property type="entry name" value="GHMP Kinase, N-terminal domain"/>
    <property type="match status" value="1"/>
</dbReference>
<dbReference type="InterPro" id="IPR027408">
    <property type="entry name" value="PNPase/RNase_PH_dom_sf"/>
</dbReference>
<reference evidence="9 10" key="1">
    <citation type="submission" date="2014-12" db="EMBL/GenBank/DDBJ databases">
        <title>Genome assembly of Enhygromyxa salina DSM 15201.</title>
        <authorList>
            <person name="Sharma G."/>
            <person name="Subramanian S."/>
        </authorList>
    </citation>
    <scope>NUCLEOTIDE SEQUENCE [LARGE SCALE GENOMIC DNA]</scope>
    <source>
        <strain evidence="9 10">DSM 15201</strain>
    </source>
</reference>
<evidence type="ECO:0000313" key="9">
    <source>
        <dbReference type="EMBL" id="KIG16009.1"/>
    </source>
</evidence>
<comment type="catalytic activity">
    <reaction evidence="6">
        <text>tRNA(n+1) + phosphate = tRNA(n) + a ribonucleoside 5'-diphosphate</text>
        <dbReference type="Rhea" id="RHEA:10628"/>
        <dbReference type="Rhea" id="RHEA-COMP:17343"/>
        <dbReference type="Rhea" id="RHEA-COMP:17344"/>
        <dbReference type="ChEBI" id="CHEBI:43474"/>
        <dbReference type="ChEBI" id="CHEBI:57930"/>
        <dbReference type="ChEBI" id="CHEBI:173114"/>
        <dbReference type="EC" id="2.7.7.56"/>
    </reaction>
</comment>
<evidence type="ECO:0000259" key="7">
    <source>
        <dbReference type="Pfam" id="PF01138"/>
    </source>
</evidence>
<dbReference type="GO" id="GO:0016075">
    <property type="term" value="P:rRNA catabolic process"/>
    <property type="evidence" value="ECO:0007669"/>
    <property type="project" value="UniProtKB-UniRule"/>
</dbReference>
<evidence type="ECO:0000256" key="5">
    <source>
        <dbReference type="ARBA" id="ARBA00022884"/>
    </source>
</evidence>
<dbReference type="InterPro" id="IPR020568">
    <property type="entry name" value="Ribosomal_Su5_D2-typ_SF"/>
</dbReference>
<comment type="similarity">
    <text evidence="1 6">Belongs to the RNase PH family.</text>
</comment>